<dbReference type="EMBL" id="BAAARV010000142">
    <property type="protein sequence ID" value="GAA2395414.1"/>
    <property type="molecule type" value="Genomic_DNA"/>
</dbReference>
<dbReference type="Gene3D" id="2.50.20.20">
    <property type="match status" value="1"/>
</dbReference>
<protein>
    <recommendedName>
        <fullName evidence="3">Lipoprotein</fullName>
    </recommendedName>
</protein>
<dbReference type="InterPro" id="IPR029046">
    <property type="entry name" value="LolA/LolB/LppX"/>
</dbReference>
<comment type="caution">
    <text evidence="1">The sequence shown here is derived from an EMBL/GenBank/DDBJ whole genome shotgun (WGS) entry which is preliminary data.</text>
</comment>
<proteinExistence type="predicted"/>
<sequence>MLAAVSVVFAAGACGDKAGDSSKPAAAATSSKPADPKETLLGSLKEYDKGIYDVAFTARDGSGSAAVDATQKHAHIKLASTEGDVKFSMELLVLEPEAYLKMDMGAMATAVPGLELLNGKKWIHVDRSKIKDSQELSIKADEADLLGVEALLKSAQGVQAAGDKKYTGTLDLSKADKSPMTDEEVTKALGDKAASVPFTATLGADGQLSELVIDVPAAGDKAAHQLKMTLSNYGKATIPAKPAGAEVVEPPASIYTMLNGSN</sequence>
<gene>
    <name evidence="1" type="ORF">GCM10010170_110160</name>
</gene>
<name>A0ABN3I6K0_9ACTN</name>
<dbReference type="SUPFAM" id="SSF89392">
    <property type="entry name" value="Prokaryotic lipoproteins and lipoprotein localization factors"/>
    <property type="match status" value="1"/>
</dbReference>
<evidence type="ECO:0000313" key="2">
    <source>
        <dbReference type="Proteomes" id="UP001501444"/>
    </source>
</evidence>
<organism evidence="1 2">
    <name type="scientific">Dactylosporangium salmoneum</name>
    <dbReference type="NCBI Taxonomy" id="53361"/>
    <lineage>
        <taxon>Bacteria</taxon>
        <taxon>Bacillati</taxon>
        <taxon>Actinomycetota</taxon>
        <taxon>Actinomycetes</taxon>
        <taxon>Micromonosporales</taxon>
        <taxon>Micromonosporaceae</taxon>
        <taxon>Dactylosporangium</taxon>
    </lineage>
</organism>
<evidence type="ECO:0000313" key="1">
    <source>
        <dbReference type="EMBL" id="GAA2395414.1"/>
    </source>
</evidence>
<dbReference type="Proteomes" id="UP001501444">
    <property type="component" value="Unassembled WGS sequence"/>
</dbReference>
<accession>A0ABN3I6K0</accession>
<keyword evidence="2" id="KW-1185">Reference proteome</keyword>
<evidence type="ECO:0008006" key="3">
    <source>
        <dbReference type="Google" id="ProtNLM"/>
    </source>
</evidence>
<reference evidence="1 2" key="1">
    <citation type="journal article" date="2019" name="Int. J. Syst. Evol. Microbiol.">
        <title>The Global Catalogue of Microorganisms (GCM) 10K type strain sequencing project: providing services to taxonomists for standard genome sequencing and annotation.</title>
        <authorList>
            <consortium name="The Broad Institute Genomics Platform"/>
            <consortium name="The Broad Institute Genome Sequencing Center for Infectious Disease"/>
            <person name="Wu L."/>
            <person name="Ma J."/>
        </authorList>
    </citation>
    <scope>NUCLEOTIDE SEQUENCE [LARGE SCALE GENOMIC DNA]</scope>
    <source>
        <strain evidence="1 2">JCM 3272</strain>
    </source>
</reference>